<feature type="chain" id="PRO_5012668197" description="Glycoamylase-like domain-containing protein" evidence="1">
    <location>
        <begin position="20"/>
        <end position="550"/>
    </location>
</feature>
<keyword evidence="1" id="KW-0732">Signal</keyword>
<dbReference type="InterPro" id="IPR019282">
    <property type="entry name" value="Glycoamylase-like_cons_dom"/>
</dbReference>
<dbReference type="AlphaFoldDB" id="A0A212J8E1"/>
<dbReference type="EMBL" id="FLUQ01000001">
    <property type="protein sequence ID" value="SBV95686.1"/>
    <property type="molecule type" value="Genomic_DNA"/>
</dbReference>
<protein>
    <recommendedName>
        <fullName evidence="2">Glycoamylase-like domain-containing protein</fullName>
    </recommendedName>
</protein>
<organism evidence="3">
    <name type="scientific">uncultured delta proteobacterium</name>
    <dbReference type="NCBI Taxonomy" id="34034"/>
    <lineage>
        <taxon>Bacteria</taxon>
        <taxon>Deltaproteobacteria</taxon>
        <taxon>environmental samples</taxon>
    </lineage>
</organism>
<evidence type="ECO:0000313" key="3">
    <source>
        <dbReference type="EMBL" id="SBV95686.1"/>
    </source>
</evidence>
<reference evidence="3" key="1">
    <citation type="submission" date="2016-04" db="EMBL/GenBank/DDBJ databases">
        <authorList>
            <person name="Evans L.H."/>
            <person name="Alamgir A."/>
            <person name="Owens N."/>
            <person name="Weber N.D."/>
            <person name="Virtaneva K."/>
            <person name="Barbian K."/>
            <person name="Babar A."/>
            <person name="Rosenke K."/>
        </authorList>
    </citation>
    <scope>NUCLEOTIDE SEQUENCE</scope>
    <source>
        <strain evidence="3">86</strain>
    </source>
</reference>
<proteinExistence type="predicted"/>
<dbReference type="Pfam" id="PF10091">
    <property type="entry name" value="Glycoamylase"/>
    <property type="match status" value="1"/>
</dbReference>
<accession>A0A212J8E1</accession>
<gene>
    <name evidence="3" type="ORF">KL86DPRO_10912</name>
</gene>
<name>A0A212J8E1_9DELT</name>
<evidence type="ECO:0000259" key="2">
    <source>
        <dbReference type="Pfam" id="PF10091"/>
    </source>
</evidence>
<evidence type="ECO:0000256" key="1">
    <source>
        <dbReference type="SAM" id="SignalP"/>
    </source>
</evidence>
<feature type="domain" description="Glycoamylase-like" evidence="2">
    <location>
        <begin position="218"/>
        <end position="429"/>
    </location>
</feature>
<dbReference type="Gene3D" id="1.50.10.140">
    <property type="match status" value="1"/>
</dbReference>
<feature type="signal peptide" evidence="1">
    <location>
        <begin position="1"/>
        <end position="19"/>
    </location>
</feature>
<sequence>MKKFLLCILLLVLPLPAYGSPAEPAPVAAEIPFRPDTAYLADRQALDRLQRDAFRYIWEDGCPVSGMAYESVGAGDFTPVTTGGTGFGIAAIVVATDRGWITREQALARLQTITAFLRDKTARKQYHGAFPHWIDGKTGATIPFGKNDTGADIVETALLMQGLLIARAYFNGPGVEETLRSVITELWEGIDWDWFTNGENSGLYWHWNPDTGFSHGLRILGYNEGFIAYILALSSPTNPVSSSAYDYWTSDKSYQPKELYGYTVAASLPGGGPLFVSQYPFIGLDPRRMADPFVPGGYFTRNVKHTLSNRGYCLYNAPSRNRYSPALWGLTASQIKGGYAANEPSRDSGTIAPTAALSSMPYTPHYSMQVLENLDGPLRENVWGKNGPYDAFSLRDNWFSNSYLAIDQLTMVGMVENYRSGLLWNLLMQDKDVRIGLQVAGITDPQLEEGFPEAVVTLVRKGKGYVADAYDIRRHPDTGLFMIPYWAEDEGEVRFTFHAAGGDEIRSVTETAAKGRNVLTFPQFMPPDGAVLTLTMHKNGKTYSLPVRLH</sequence>